<dbReference type="PROSITE" id="PS00138">
    <property type="entry name" value="SUBTILASE_SER"/>
    <property type="match status" value="1"/>
</dbReference>
<evidence type="ECO:0000313" key="7">
    <source>
        <dbReference type="EMBL" id="EAQ77370.1"/>
    </source>
</evidence>
<feature type="compositionally biased region" description="Basic residues" evidence="4">
    <location>
        <begin position="8"/>
        <end position="19"/>
    </location>
</feature>
<keyword evidence="1" id="KW-0645">Protease</keyword>
<dbReference type="Gene3D" id="3.40.50.200">
    <property type="entry name" value="Peptidase S8/S53 domain"/>
    <property type="match status" value="2"/>
</dbReference>
<dbReference type="eggNOG" id="COG1404">
    <property type="taxonomic scope" value="Bacteria"/>
</dbReference>
<evidence type="ECO:0000256" key="3">
    <source>
        <dbReference type="ARBA" id="ARBA00022825"/>
    </source>
</evidence>
<feature type="region of interest" description="Disordered" evidence="4">
    <location>
        <begin position="1"/>
        <end position="21"/>
    </location>
</feature>
<dbReference type="GO" id="GO:0004553">
    <property type="term" value="F:hydrolase activity, hydrolyzing O-glycosyl compounds"/>
    <property type="evidence" value="ECO:0007669"/>
    <property type="project" value="InterPro"/>
</dbReference>
<evidence type="ECO:0000256" key="2">
    <source>
        <dbReference type="ARBA" id="ARBA00022801"/>
    </source>
</evidence>
<feature type="region of interest" description="Disordered" evidence="4">
    <location>
        <begin position="1432"/>
        <end position="1452"/>
    </location>
</feature>
<dbReference type="InterPro" id="IPR045474">
    <property type="entry name" value="GEVED"/>
</dbReference>
<dbReference type="InterPro" id="IPR036852">
    <property type="entry name" value="Peptidase_S8/S53_dom_sf"/>
</dbReference>
<dbReference type="InterPro" id="IPR013783">
    <property type="entry name" value="Ig-like_fold"/>
</dbReference>
<dbReference type="GO" id="GO:0000272">
    <property type="term" value="P:polysaccharide catabolic process"/>
    <property type="evidence" value="ECO:0007669"/>
    <property type="project" value="InterPro"/>
</dbReference>
<dbReference type="InterPro" id="IPR034075">
    <property type="entry name" value="Glr3161-like_dom"/>
</dbReference>
<feature type="domain" description="Peptidase S8/S53" evidence="5">
    <location>
        <begin position="258"/>
        <end position="642"/>
    </location>
</feature>
<reference evidence="7 8" key="1">
    <citation type="submission" date="2006-02" db="EMBL/GenBank/DDBJ databases">
        <authorList>
            <person name="Amann R."/>
            <person name="Ferriera S."/>
            <person name="Johnson J."/>
            <person name="Kravitz S."/>
            <person name="Halpern A."/>
            <person name="Remington K."/>
            <person name="Beeson K."/>
            <person name="Tran B."/>
            <person name="Rogers Y.-H."/>
            <person name="Friedman R."/>
            <person name="Venter J.C."/>
        </authorList>
    </citation>
    <scope>NUCLEOTIDE SEQUENCE [LARGE SCALE GENOMIC DNA]</scope>
    <source>
        <strain evidence="7 8">DSM 3645</strain>
    </source>
</reference>
<dbReference type="Proteomes" id="UP000004358">
    <property type="component" value="Unassembled WGS sequence"/>
</dbReference>
<dbReference type="HOGENOM" id="CLU_248407_0_0_0"/>
<dbReference type="EMBL" id="AANZ01000035">
    <property type="protein sequence ID" value="EAQ77370.1"/>
    <property type="molecule type" value="Genomic_DNA"/>
</dbReference>
<keyword evidence="2" id="KW-0378">Hydrolase</keyword>
<feature type="domain" description="GEVED" evidence="6">
    <location>
        <begin position="1095"/>
        <end position="1177"/>
    </location>
</feature>
<name>A4A1K3_9BACT</name>
<sequence length="1506" mass="158322">MNRSSGNRPRKTSNRKKFRGSQAKIESLEARMVMDAAAVYEAAQISFMGDDLVGKDGDFGKAGFDMALLYNQYVSGDNQVEDPDGGVGTFVPGVTFGDYVIEGNRIHVGVVGVSVDPQATAALMTDLADIGMDISASKSALAVGWINIDKLDELVSLTNVGMVQASRKPIVKSVGSVVDQADAAMETDTARTQFGVDGTGQKIGVISDTYNADGSAALDIATGDLPGAGNLLGNTTPIQVLYDEPGGTDEGRAMLQLVHDIAPGAELAFHGVGNSTLEFSNAIYNLIAAGSTVIVDDIGFSNEPFFFDGVVAKAADAAVTANVVYATAAGNDARTSWEGAFADSGAVLAAGSIQVDASDPYAPAAFFGGTSMDFDSSAAVDDRQSFTLEDGDNIALVFQWDQYFYSDSAGALGAESDLDLYLIDANGNIVSGSTYSNIGGDPIEFLEYQNTSGATATYELLIVVESGPMPNYVKYINTVGYDSMGALEYATNSGTAWGHANPDLALSVGAAFYGDTPGYGANPAVLEDFSSPGGSPILFDSNLARIAPVYRENVDVVGPDGADTTFFAPYGIVDVEGNGLPNFFGTSAAAPHVAALAALLRQANPELISTQVNDILRDTAQDMDDESTPAFDIGFDFATGYGFVDGVAAIELALNTVGLNPGGGDNGGGGGGEDGGGDVTPPSCGVYFGPEAVEVQAALGANLFVTGHAMLDNGVANGQLGYDYEVLDFLRGIGTFQEIPKSQYSIAVIGNSDADWGFSTGTQLATGYESTTFYDVDNITPALWSQILSNDALIFLSDITSVATGGLTNGQIDTIVDAKDLIAAAVNTHGLDVWANAGSAATGYYDILPTGAVDVAALTANATPFAATTEGQAIGITYEMANAAAASFEFTDFDSDLYELETRDLSEIVSLGATNIAIQNDELVSVSQAGSYMLNGVIGYKFNDANLDGIRQADEAGLAGFTFFIDEDGDGRIGLCEPSAVTDASGMYTLYPRYSGTFNVLQVVEPGYFSTDDVQHVISVNGSRITLNASLDSGAVVAIDYGDPGNPYAAHPVVDGFHLGESPMVDDGVVFGSGLKVGTNVVSISSSSLYSPGILQAWMDFNKDGKFNGPGEQIFHNLTLQEGTHNYTFVIPDFVIDDSTQDPAYRIPLDVRFRVDYTLNLGPTGDAFAGEVEDYEVFISQDADGGIRLNDDAFTYVEDTADQTFDVLANDSSFYNRALTIVDITDATSMAILDALTIVDNKIVFDATGIVDLGTDITFSYTVMDSKGFTETADVTLTVAEDNLAVVATASFYNPDFGGDVNNDGFITSHDLAIVLREIERFGSRALPQLGTPRAGFAKFIDVNGDNSFDPRDIVSILEKMVQNQIAYQEEGEAVDAAFVDDQPAAPSMTSPAAPLTLQTPMVTGLTATTKSSRPLSTTDISGYFAGVFEKTSKQSSPQNQQSTTLAYETETDSEVEEHLFSDNSFELQLIDSASSSSLMSEEVEATLDEIAIDVEAAWEEDLISG</sequence>
<dbReference type="SUPFAM" id="SSF63446">
    <property type="entry name" value="Type I dockerin domain"/>
    <property type="match status" value="1"/>
</dbReference>
<dbReference type="CDD" id="cd05562">
    <property type="entry name" value="Peptidases_S53_like"/>
    <property type="match status" value="1"/>
</dbReference>
<feature type="compositionally biased region" description="Polar residues" evidence="4">
    <location>
        <begin position="1434"/>
        <end position="1447"/>
    </location>
</feature>
<comment type="caution">
    <text evidence="7">The sequence shown here is derived from an EMBL/GenBank/DDBJ whole genome shotgun (WGS) entry which is preliminary data.</text>
</comment>
<dbReference type="Pfam" id="PF00404">
    <property type="entry name" value="Dockerin_1"/>
    <property type="match status" value="1"/>
</dbReference>
<evidence type="ECO:0000256" key="1">
    <source>
        <dbReference type="ARBA" id="ARBA00022670"/>
    </source>
</evidence>
<dbReference type="GO" id="GO:0004252">
    <property type="term" value="F:serine-type endopeptidase activity"/>
    <property type="evidence" value="ECO:0007669"/>
    <property type="project" value="InterPro"/>
</dbReference>
<keyword evidence="3" id="KW-0720">Serine protease</keyword>
<evidence type="ECO:0000259" key="6">
    <source>
        <dbReference type="Pfam" id="PF20009"/>
    </source>
</evidence>
<evidence type="ECO:0000313" key="8">
    <source>
        <dbReference type="Proteomes" id="UP000004358"/>
    </source>
</evidence>
<evidence type="ECO:0000256" key="4">
    <source>
        <dbReference type="SAM" id="MobiDB-lite"/>
    </source>
</evidence>
<dbReference type="InterPro" id="IPR002105">
    <property type="entry name" value="Dockerin_1_rpt"/>
</dbReference>
<protein>
    <submittedName>
        <fullName evidence="7">Uncharacterized protein</fullName>
    </submittedName>
</protein>
<dbReference type="InterPro" id="IPR000209">
    <property type="entry name" value="Peptidase_S8/S53_dom"/>
</dbReference>
<organism evidence="7 8">
    <name type="scientific">Blastopirellula marina DSM 3645</name>
    <dbReference type="NCBI Taxonomy" id="314230"/>
    <lineage>
        <taxon>Bacteria</taxon>
        <taxon>Pseudomonadati</taxon>
        <taxon>Planctomycetota</taxon>
        <taxon>Planctomycetia</taxon>
        <taxon>Pirellulales</taxon>
        <taxon>Pirellulaceae</taxon>
        <taxon>Blastopirellula</taxon>
    </lineage>
</organism>
<dbReference type="RefSeq" id="WP_002652688.1">
    <property type="nucleotide sequence ID" value="NZ_CH672376.1"/>
</dbReference>
<dbReference type="PROSITE" id="PS00018">
    <property type="entry name" value="EF_HAND_1"/>
    <property type="match status" value="1"/>
</dbReference>
<dbReference type="InterPro" id="IPR036439">
    <property type="entry name" value="Dockerin_dom_sf"/>
</dbReference>
<dbReference type="InterPro" id="IPR018247">
    <property type="entry name" value="EF_Hand_1_Ca_BS"/>
</dbReference>
<gene>
    <name evidence="7" type="ORF">DSM3645_23955</name>
</gene>
<dbReference type="Pfam" id="PF00082">
    <property type="entry name" value="Peptidase_S8"/>
    <property type="match status" value="1"/>
</dbReference>
<evidence type="ECO:0000259" key="5">
    <source>
        <dbReference type="Pfam" id="PF00082"/>
    </source>
</evidence>
<dbReference type="SUPFAM" id="SSF117074">
    <property type="entry name" value="Hypothetical protein PA1324"/>
    <property type="match status" value="1"/>
</dbReference>
<accession>A4A1K3</accession>
<dbReference type="STRING" id="314230.DSM3645_23955"/>
<dbReference type="InterPro" id="IPR023828">
    <property type="entry name" value="Peptidase_S8_Ser-AS"/>
</dbReference>
<dbReference type="Pfam" id="PF20009">
    <property type="entry name" value="GEVED"/>
    <property type="match status" value="1"/>
</dbReference>
<dbReference type="SUPFAM" id="SSF52743">
    <property type="entry name" value="Subtilisin-like"/>
    <property type="match status" value="1"/>
</dbReference>
<dbReference type="GO" id="GO:0006508">
    <property type="term" value="P:proteolysis"/>
    <property type="evidence" value="ECO:0007669"/>
    <property type="project" value="UniProtKB-KW"/>
</dbReference>
<dbReference type="Gene3D" id="1.10.1330.10">
    <property type="entry name" value="Dockerin domain"/>
    <property type="match status" value="1"/>
</dbReference>
<proteinExistence type="predicted"/>
<dbReference type="OrthoDB" id="9813435at2"/>
<dbReference type="Gene3D" id="2.60.40.10">
    <property type="entry name" value="Immunoglobulins"/>
    <property type="match status" value="1"/>
</dbReference>